<keyword evidence="3" id="KW-1185">Reference proteome</keyword>
<dbReference type="Proteomes" id="UP001152888">
    <property type="component" value="Unassembled WGS sequence"/>
</dbReference>
<organism evidence="2 3">
    <name type="scientific">Acanthoscelides obtectus</name>
    <name type="common">Bean weevil</name>
    <name type="synonym">Bruchus obtectus</name>
    <dbReference type="NCBI Taxonomy" id="200917"/>
    <lineage>
        <taxon>Eukaryota</taxon>
        <taxon>Metazoa</taxon>
        <taxon>Ecdysozoa</taxon>
        <taxon>Arthropoda</taxon>
        <taxon>Hexapoda</taxon>
        <taxon>Insecta</taxon>
        <taxon>Pterygota</taxon>
        <taxon>Neoptera</taxon>
        <taxon>Endopterygota</taxon>
        <taxon>Coleoptera</taxon>
        <taxon>Polyphaga</taxon>
        <taxon>Cucujiformia</taxon>
        <taxon>Chrysomeloidea</taxon>
        <taxon>Chrysomelidae</taxon>
        <taxon>Bruchinae</taxon>
        <taxon>Bruchini</taxon>
        <taxon>Acanthoscelides</taxon>
    </lineage>
</organism>
<feature type="non-terminal residue" evidence="2">
    <location>
        <position position="1"/>
    </location>
</feature>
<name>A0A9P0LK20_ACAOB</name>
<comment type="caution">
    <text evidence="2">The sequence shown here is derived from an EMBL/GenBank/DDBJ whole genome shotgun (WGS) entry which is preliminary data.</text>
</comment>
<dbReference type="OrthoDB" id="6780425at2759"/>
<feature type="compositionally biased region" description="Basic residues" evidence="1">
    <location>
        <begin position="50"/>
        <end position="66"/>
    </location>
</feature>
<dbReference type="AlphaFoldDB" id="A0A9P0LK20"/>
<protein>
    <submittedName>
        <fullName evidence="2">Uncharacterized protein</fullName>
    </submittedName>
</protein>
<dbReference type="EMBL" id="CAKOFQ010007392">
    <property type="protein sequence ID" value="CAH2000148.1"/>
    <property type="molecule type" value="Genomic_DNA"/>
</dbReference>
<evidence type="ECO:0000313" key="2">
    <source>
        <dbReference type="EMBL" id="CAH2000148.1"/>
    </source>
</evidence>
<reference evidence="2" key="1">
    <citation type="submission" date="2022-03" db="EMBL/GenBank/DDBJ databases">
        <authorList>
            <person name="Sayadi A."/>
        </authorList>
    </citation>
    <scope>NUCLEOTIDE SEQUENCE</scope>
</reference>
<proteinExistence type="predicted"/>
<sequence length="257" mass="30426">ALSPPEKQRRYKLKLKLDPVKNDEAKRLNTLKGTTPKKKLVKDMTEREHRAAKRRWKIANKKRRERQKAAQQLVENTPPSTPRSGTPDSPRCRGRKRVRRDRSALYRQNVKLQEELERLKKKCNRYKKRYKRARHPRINPDNNKYSTLSNAIRVHYKGLTPVKEKRALRQVFHGEAISKSKMKTAIVRETLGIDQLKQKLTLSKKSDLVGKIKEFFNRDDVSRATAEKRETVTYKNVKSQKRYLLDTMKNLYCSFKK</sequence>
<feature type="compositionally biased region" description="Polar residues" evidence="1">
    <location>
        <begin position="69"/>
        <end position="87"/>
    </location>
</feature>
<feature type="region of interest" description="Disordered" evidence="1">
    <location>
        <begin position="24"/>
        <end position="104"/>
    </location>
</feature>
<gene>
    <name evidence="2" type="ORF">ACAOBT_LOCUS25380</name>
</gene>
<evidence type="ECO:0000313" key="3">
    <source>
        <dbReference type="Proteomes" id="UP001152888"/>
    </source>
</evidence>
<evidence type="ECO:0000256" key="1">
    <source>
        <dbReference type="SAM" id="MobiDB-lite"/>
    </source>
</evidence>
<accession>A0A9P0LK20</accession>